<dbReference type="Pfam" id="PF00080">
    <property type="entry name" value="Sod_Cu"/>
    <property type="match status" value="1"/>
</dbReference>
<dbReference type="InterPro" id="IPR024134">
    <property type="entry name" value="SOD_Cu/Zn_/chaperone"/>
</dbReference>
<comment type="caution">
    <text evidence="5">The sequence shown here is derived from an EMBL/GenBank/DDBJ whole genome shotgun (WGS) entry which is preliminary data.</text>
</comment>
<evidence type="ECO:0000256" key="3">
    <source>
        <dbReference type="SAM" id="SignalP"/>
    </source>
</evidence>
<keyword evidence="6" id="KW-1185">Reference proteome</keyword>
<dbReference type="SUPFAM" id="SSF49329">
    <property type="entry name" value="Cu,Zn superoxide dismutase-like"/>
    <property type="match status" value="1"/>
</dbReference>
<dbReference type="InterPro" id="IPR001424">
    <property type="entry name" value="SOD_Cu_Zn_dom"/>
</dbReference>
<evidence type="ECO:0000313" key="6">
    <source>
        <dbReference type="Proteomes" id="UP000272400"/>
    </source>
</evidence>
<reference evidence="5 6" key="1">
    <citation type="submission" date="2018-11" db="EMBL/GenBank/DDBJ databases">
        <title>Sequencing the genomes of 1000 actinobacteria strains.</title>
        <authorList>
            <person name="Klenk H.-P."/>
        </authorList>
    </citation>
    <scope>NUCLEOTIDE SEQUENCE [LARGE SCALE GENOMIC DNA]</scope>
    <source>
        <strain evidence="5 6">DSM 44254</strain>
    </source>
</reference>
<dbReference type="InterPro" id="IPR036423">
    <property type="entry name" value="SOD-like_Cu/Zn_dom_sf"/>
</dbReference>
<evidence type="ECO:0000259" key="4">
    <source>
        <dbReference type="Pfam" id="PF00080"/>
    </source>
</evidence>
<evidence type="ECO:0000313" key="5">
    <source>
        <dbReference type="EMBL" id="ROO89992.1"/>
    </source>
</evidence>
<evidence type="ECO:0000256" key="2">
    <source>
        <dbReference type="SAM" id="MobiDB-lite"/>
    </source>
</evidence>
<dbReference type="GO" id="GO:0005507">
    <property type="term" value="F:copper ion binding"/>
    <property type="evidence" value="ECO:0007669"/>
    <property type="project" value="InterPro"/>
</dbReference>
<protein>
    <submittedName>
        <fullName evidence="5">Cu-Zn family superoxide dismutase</fullName>
    </submittedName>
</protein>
<sequence>MFRIRQLALAVAVGAGGTAIAAAAAASAAGDAQDPQATAVIKTAEGATVGSLTVDAENGPARVTIKAQGLPPGYHGLHFHQTGVCDANSKDPATGSPFFSAGPHLDTGGHEHAHHTGDLPDLLINTDGTGTATAVSDRFQVDQLFDADGTSVIIHANADNQSNIPDRYTAPDGQKGPDADTLKAGDSGGRTACGILQKP</sequence>
<keyword evidence="3" id="KW-0732">Signal</keyword>
<feature type="chain" id="PRO_5038907360" evidence="3">
    <location>
        <begin position="22"/>
        <end position="199"/>
    </location>
</feature>
<dbReference type="GO" id="GO:0006801">
    <property type="term" value="P:superoxide metabolic process"/>
    <property type="evidence" value="ECO:0007669"/>
    <property type="project" value="InterPro"/>
</dbReference>
<dbReference type="EMBL" id="RJKE01000001">
    <property type="protein sequence ID" value="ROO89992.1"/>
    <property type="molecule type" value="Genomic_DNA"/>
</dbReference>
<feature type="domain" description="Superoxide dismutase copper/zinc binding" evidence="4">
    <location>
        <begin position="50"/>
        <end position="195"/>
    </location>
</feature>
<name>A0A3N1D8Y3_9ACTN</name>
<proteinExistence type="inferred from homology"/>
<organism evidence="5 6">
    <name type="scientific">Actinocorallia herbida</name>
    <dbReference type="NCBI Taxonomy" id="58109"/>
    <lineage>
        <taxon>Bacteria</taxon>
        <taxon>Bacillati</taxon>
        <taxon>Actinomycetota</taxon>
        <taxon>Actinomycetes</taxon>
        <taxon>Streptosporangiales</taxon>
        <taxon>Thermomonosporaceae</taxon>
        <taxon>Actinocorallia</taxon>
    </lineage>
</organism>
<dbReference type="Proteomes" id="UP000272400">
    <property type="component" value="Unassembled WGS sequence"/>
</dbReference>
<feature type="signal peptide" evidence="3">
    <location>
        <begin position="1"/>
        <end position="21"/>
    </location>
</feature>
<dbReference type="AlphaFoldDB" id="A0A3N1D8Y3"/>
<dbReference type="PANTHER" id="PTHR10003">
    <property type="entry name" value="SUPEROXIDE DISMUTASE CU-ZN -RELATED"/>
    <property type="match status" value="1"/>
</dbReference>
<dbReference type="RefSeq" id="WP_170201737.1">
    <property type="nucleotide sequence ID" value="NZ_RJKE01000001.1"/>
</dbReference>
<gene>
    <name evidence="5" type="ORF">EDD29_7705</name>
</gene>
<feature type="region of interest" description="Disordered" evidence="2">
    <location>
        <begin position="162"/>
        <end position="190"/>
    </location>
</feature>
<comment type="similarity">
    <text evidence="1">Belongs to the Cu-Zn superoxide dismutase family.</text>
</comment>
<accession>A0A3N1D8Y3</accession>
<evidence type="ECO:0000256" key="1">
    <source>
        <dbReference type="ARBA" id="ARBA00010457"/>
    </source>
</evidence>
<dbReference type="Gene3D" id="2.60.40.200">
    <property type="entry name" value="Superoxide dismutase, copper/zinc binding domain"/>
    <property type="match status" value="1"/>
</dbReference>